<dbReference type="RefSeq" id="WP_060799878.1">
    <property type="nucleotide sequence ID" value="NZ_KQ957096.1"/>
</dbReference>
<gene>
    <name evidence="1" type="ORF">HMPREF3229_00652</name>
</gene>
<dbReference type="AlphaFoldDB" id="A0A133PQZ6"/>
<sequence length="106" mass="12110">MNFIFRDKALDFLKKKNIEKIFVNPDVDAKASCCSLAVFDLDISTKDSEDTGRYKEVRVSGISIFYNPTLDLFFKGREDTEIIISAIGLGSFKKLYVENEINSIER</sequence>
<protein>
    <recommendedName>
        <fullName evidence="3">FeS cluster biogenesis domain-containing protein</fullName>
    </recommendedName>
</protein>
<dbReference type="EMBL" id="LRQE01000021">
    <property type="protein sequence ID" value="KXA31052.1"/>
    <property type="molecule type" value="Genomic_DNA"/>
</dbReference>
<name>A0A133PQZ6_9FIRM</name>
<dbReference type="Proteomes" id="UP000070174">
    <property type="component" value="Unassembled WGS sequence"/>
</dbReference>
<evidence type="ECO:0000313" key="2">
    <source>
        <dbReference type="Proteomes" id="UP000070174"/>
    </source>
</evidence>
<accession>A0A133PQZ6</accession>
<comment type="caution">
    <text evidence="1">The sequence shown here is derived from an EMBL/GenBank/DDBJ whole genome shotgun (WGS) entry which is preliminary data.</text>
</comment>
<dbReference type="PATRIC" id="fig|54005.3.peg.640"/>
<organism evidence="1">
    <name type="scientific">Peptoniphilus harei</name>
    <dbReference type="NCBI Taxonomy" id="54005"/>
    <lineage>
        <taxon>Bacteria</taxon>
        <taxon>Bacillati</taxon>
        <taxon>Bacillota</taxon>
        <taxon>Tissierellia</taxon>
        <taxon>Tissierellales</taxon>
        <taxon>Peptoniphilaceae</taxon>
        <taxon>Peptoniphilus</taxon>
    </lineage>
</organism>
<evidence type="ECO:0000313" key="1">
    <source>
        <dbReference type="EMBL" id="KXA31052.1"/>
    </source>
</evidence>
<evidence type="ECO:0008006" key="3">
    <source>
        <dbReference type="Google" id="ProtNLM"/>
    </source>
</evidence>
<reference evidence="1 2" key="1">
    <citation type="submission" date="2016-01" db="EMBL/GenBank/DDBJ databases">
        <authorList>
            <person name="Oliw E.H."/>
        </authorList>
    </citation>
    <scope>NUCLEOTIDE SEQUENCE [LARGE SCALE GENOMIC DNA]</scope>
    <source>
        <strain evidence="1 2">CMW7756A</strain>
    </source>
</reference>
<proteinExistence type="predicted"/>